<dbReference type="EMBL" id="CAUJNA010000021">
    <property type="protein sequence ID" value="CAJ1370483.1"/>
    <property type="molecule type" value="Genomic_DNA"/>
</dbReference>
<reference evidence="2" key="1">
    <citation type="submission" date="2023-08" db="EMBL/GenBank/DDBJ databases">
        <authorList>
            <person name="Chen Y."/>
            <person name="Shah S."/>
            <person name="Dougan E. K."/>
            <person name="Thang M."/>
            <person name="Chan C."/>
        </authorList>
    </citation>
    <scope>NUCLEOTIDE SEQUENCE</scope>
</reference>
<evidence type="ECO:0000256" key="1">
    <source>
        <dbReference type="SAM" id="MobiDB-lite"/>
    </source>
</evidence>
<sequence>MSPSFDSAAWAWPLSIEPEQNVYGLFPLLMCREVIREELTLPPPDDRLKAVDSKHCETQLFKPPRWEGNVDEEDDDDACSYISEGEPVERNEPVAWGKSYRGGWWRVRSNLREELIVRSGISLCSVEIARSVAGDYFQQKGKPRVLTMGKGQGCIRMPIQPSGWVTADASRAGGPQYLIRTHAPQWRAIYDGGKDILVRSAIELDSEVVASLSCGDVVEQDGPILTTDGICRMPVMIKSGHYNGDSRKITGWVTTDATDAGGPTFFKLVPEAEPNHPKRGRRDKDSFRQNV</sequence>
<protein>
    <submittedName>
        <fullName evidence="2">Uncharacterized protein</fullName>
    </submittedName>
</protein>
<dbReference type="AlphaFoldDB" id="A0AA36MK22"/>
<feature type="compositionally biased region" description="Basic and acidic residues" evidence="1">
    <location>
        <begin position="282"/>
        <end position="291"/>
    </location>
</feature>
<accession>A0AA36MK22</accession>
<feature type="region of interest" description="Disordered" evidence="1">
    <location>
        <begin position="268"/>
        <end position="291"/>
    </location>
</feature>
<keyword evidence="3" id="KW-1185">Reference proteome</keyword>
<gene>
    <name evidence="2" type="ORF">EVOR1521_LOCUS1045</name>
</gene>
<organism evidence="2 3">
    <name type="scientific">Effrenium voratum</name>
    <dbReference type="NCBI Taxonomy" id="2562239"/>
    <lineage>
        <taxon>Eukaryota</taxon>
        <taxon>Sar</taxon>
        <taxon>Alveolata</taxon>
        <taxon>Dinophyceae</taxon>
        <taxon>Suessiales</taxon>
        <taxon>Symbiodiniaceae</taxon>
        <taxon>Effrenium</taxon>
    </lineage>
</organism>
<evidence type="ECO:0000313" key="3">
    <source>
        <dbReference type="Proteomes" id="UP001178507"/>
    </source>
</evidence>
<dbReference type="Proteomes" id="UP001178507">
    <property type="component" value="Unassembled WGS sequence"/>
</dbReference>
<name>A0AA36MK22_9DINO</name>
<proteinExistence type="predicted"/>
<comment type="caution">
    <text evidence="2">The sequence shown here is derived from an EMBL/GenBank/DDBJ whole genome shotgun (WGS) entry which is preliminary data.</text>
</comment>
<evidence type="ECO:0000313" key="2">
    <source>
        <dbReference type="EMBL" id="CAJ1370483.1"/>
    </source>
</evidence>